<proteinExistence type="predicted"/>
<dbReference type="KEGG" id="bbo:BBOV_II004560"/>
<dbReference type="RefSeq" id="XP_001609979.1">
    <property type="nucleotide sequence ID" value="XM_001609929.1"/>
</dbReference>
<gene>
    <name evidence="3" type="ORF">BBOV_II004560</name>
</gene>
<reference evidence="3 4" key="1">
    <citation type="journal article" date="2007" name="PLoS Pathog.">
        <title>Genome sequence of Babesia bovis and comparative analysis of apicomplexan hemoprotozoa.</title>
        <authorList>
            <person name="Brayton K.A."/>
            <person name="Lau A.O.T."/>
            <person name="Herndon D.R."/>
            <person name="Hannick L."/>
            <person name="Kappmeyer L.S."/>
            <person name="Berens S.J."/>
            <person name="Bidwell S.L."/>
            <person name="Brown W.C."/>
            <person name="Crabtree J."/>
            <person name="Fadrosh D."/>
            <person name="Feldblum T."/>
            <person name="Forberger H.A."/>
            <person name="Haas B.J."/>
            <person name="Howell J.M."/>
            <person name="Khouri H."/>
            <person name="Koo H."/>
            <person name="Mann D.J."/>
            <person name="Norimine J."/>
            <person name="Paulsen I.T."/>
            <person name="Radune D."/>
            <person name="Ren Q."/>
            <person name="Smith R.K. Jr."/>
            <person name="Suarez C.E."/>
            <person name="White O."/>
            <person name="Wortman J.R."/>
            <person name="Knowles D.P. Jr."/>
            <person name="McElwain T.F."/>
            <person name="Nene V.M."/>
        </authorList>
    </citation>
    <scope>NUCLEOTIDE SEQUENCE [LARGE SCALE GENOMIC DNA]</scope>
    <source>
        <strain evidence="3">T2Bo</strain>
    </source>
</reference>
<accession>A7AU00</accession>
<feature type="region of interest" description="Disordered" evidence="1">
    <location>
        <begin position="1"/>
        <end position="25"/>
    </location>
</feature>
<feature type="region of interest" description="Disordered" evidence="1">
    <location>
        <begin position="62"/>
        <end position="98"/>
    </location>
</feature>
<dbReference type="AlphaFoldDB" id="A7AU00"/>
<dbReference type="GO" id="GO:0003723">
    <property type="term" value="F:RNA binding"/>
    <property type="evidence" value="ECO:0007669"/>
    <property type="project" value="InterPro"/>
</dbReference>
<dbReference type="InterPro" id="IPR036612">
    <property type="entry name" value="KH_dom_type_1_sf"/>
</dbReference>
<dbReference type="SUPFAM" id="SSF54928">
    <property type="entry name" value="RNA-binding domain, RBD"/>
    <property type="match status" value="1"/>
</dbReference>
<evidence type="ECO:0000313" key="4">
    <source>
        <dbReference type="Proteomes" id="UP000002173"/>
    </source>
</evidence>
<dbReference type="VEuPathDB" id="PiroplasmaDB:BBOV_II004560"/>
<dbReference type="Gene3D" id="3.30.1370.10">
    <property type="entry name" value="K Homology domain, type 1"/>
    <property type="match status" value="1"/>
</dbReference>
<evidence type="ECO:0000259" key="2">
    <source>
        <dbReference type="Pfam" id="PF22675"/>
    </source>
</evidence>
<dbReference type="Pfam" id="PF22675">
    <property type="entry name" value="KH-I_KHDC4-BBP"/>
    <property type="match status" value="1"/>
</dbReference>
<reference evidence="4" key="3">
    <citation type="journal article" date="2021" name="Int. J. Parasitol.">
        <title>Comparative analysis of gene expression between Babesia bovis blood stages and kinetes allowed by improved genome annotation.</title>
        <authorList>
            <person name="Ueti M.W."/>
            <person name="Johnson W.C."/>
            <person name="Kappmeyer L.S."/>
            <person name="Herndon D.R."/>
            <person name="Mousel M.R."/>
            <person name="Reif K.E."/>
            <person name="Taus N.S."/>
            <person name="Ifeonu O.O."/>
            <person name="Silva J.C."/>
            <person name="Suarez C.E."/>
            <person name="Brayton K.A."/>
        </authorList>
    </citation>
    <scope>NUCLEOTIDE SEQUENCE [LARGE SCALE GENOMIC DNA]</scope>
</reference>
<dbReference type="Proteomes" id="UP000002173">
    <property type="component" value="Unassembled WGS sequence"/>
</dbReference>
<feature type="domain" description="KHDC4/BBP-like KH-domain type I" evidence="2">
    <location>
        <begin position="241"/>
        <end position="310"/>
    </location>
</feature>
<evidence type="ECO:0000256" key="1">
    <source>
        <dbReference type="SAM" id="MobiDB-lite"/>
    </source>
</evidence>
<sequence length="412" mass="45611">MAHHGYHSDNTRATHDSHGFPMMFPGHSGPHGPAMHQMHSNYMPGSAPSMAGPYPMSYTQYGNSSPGWRQKGSHDRTYGAPYRQPAPDARPRKGRPVRGQYGGAVRTALLLENAVDDYRFVDEDIRELFSNFGGISKLQIHPTLAVAEITHIDESGAMAAINELNALTIPGVGTLKCVELRSGQTIDSLIANMQPFDHRRHPKGYTANPYSDTRHGTAYSSPAPVYARVARLELVELFSFEPEFDVTTAILGPQNGNIEYIMRNSDGVVDIAIKGKPLNSAPPIDRLHVCLSSHDLNAYFKALHMLEDLLTSVCEKFVAFARGQGHHVPSSVGFRRHEYQGVNGNLEYLGVTDHPKSWLPKRRSNTPQHMLAPSHRPPYKRVNDRPRGGPHRSVGGPRFSYRSVNRANTALS</sequence>
<dbReference type="InterPro" id="IPR055256">
    <property type="entry name" value="KH_1_KHDC4/BBP-like"/>
</dbReference>
<feature type="compositionally biased region" description="Basic and acidic residues" evidence="1">
    <location>
        <begin position="1"/>
        <end position="18"/>
    </location>
</feature>
<dbReference type="STRING" id="5865.A7AU00"/>
<reference evidence="4" key="2">
    <citation type="journal article" date="2020" name="Data Brief">
        <title>Transcriptome dataset of Babesia bovis life stages within vertebrate and invertebrate hosts.</title>
        <authorList>
            <person name="Ueti M.W."/>
            <person name="Johnson W.C."/>
            <person name="Kappmeyer L.S."/>
            <person name="Herndon D.R."/>
            <person name="Mousel M.R."/>
            <person name="Reif K.E."/>
            <person name="Taus N.S."/>
            <person name="Ifeonu O.O."/>
            <person name="Silva J.C."/>
            <person name="Suarez C.E."/>
            <person name="Brayton K.A."/>
        </authorList>
    </citation>
    <scope>NUCLEOTIDE SEQUENCE [LARGE SCALE GENOMIC DNA]</scope>
</reference>
<dbReference type="InParanoid" id="A7AU00"/>
<dbReference type="EMBL" id="AAXT01000003">
    <property type="protein sequence ID" value="EDO06411.1"/>
    <property type="molecule type" value="Genomic_DNA"/>
</dbReference>
<dbReference type="FunCoup" id="A7AU00">
    <property type="interactions" value="6"/>
</dbReference>
<dbReference type="OMA" id="GNIEYIM"/>
<protein>
    <recommendedName>
        <fullName evidence="2">KHDC4/BBP-like KH-domain type I domain-containing protein</fullName>
    </recommendedName>
</protein>
<evidence type="ECO:0000313" key="3">
    <source>
        <dbReference type="EMBL" id="EDO06411.1"/>
    </source>
</evidence>
<dbReference type="GeneID" id="5478208"/>
<keyword evidence="4" id="KW-1185">Reference proteome</keyword>
<dbReference type="eggNOG" id="ENOG502S8A2">
    <property type="taxonomic scope" value="Eukaryota"/>
</dbReference>
<dbReference type="InterPro" id="IPR035979">
    <property type="entry name" value="RBD_domain_sf"/>
</dbReference>
<organism evidence="3 4">
    <name type="scientific">Babesia bovis</name>
    <dbReference type="NCBI Taxonomy" id="5865"/>
    <lineage>
        <taxon>Eukaryota</taxon>
        <taxon>Sar</taxon>
        <taxon>Alveolata</taxon>
        <taxon>Apicomplexa</taxon>
        <taxon>Aconoidasida</taxon>
        <taxon>Piroplasmida</taxon>
        <taxon>Babesiidae</taxon>
        <taxon>Babesia</taxon>
    </lineage>
</organism>
<comment type="caution">
    <text evidence="3">The sequence shown here is derived from an EMBL/GenBank/DDBJ whole genome shotgun (WGS) entry which is preliminary data.</text>
</comment>
<name>A7AU00_BABBO</name>
<feature type="region of interest" description="Disordered" evidence="1">
    <location>
        <begin position="361"/>
        <end position="400"/>
    </location>
</feature>